<accession>A0AAD7HZY1</accession>
<dbReference type="EMBL" id="JARJLG010000178">
    <property type="protein sequence ID" value="KAJ7732042.1"/>
    <property type="molecule type" value="Genomic_DNA"/>
</dbReference>
<name>A0AAD7HZY1_9AGAR</name>
<feature type="non-terminal residue" evidence="1">
    <location>
        <position position="1"/>
    </location>
</feature>
<evidence type="ECO:0000313" key="2">
    <source>
        <dbReference type="Proteomes" id="UP001215280"/>
    </source>
</evidence>
<keyword evidence="2" id="KW-1185">Reference proteome</keyword>
<evidence type="ECO:0000313" key="1">
    <source>
        <dbReference type="EMBL" id="KAJ7732042.1"/>
    </source>
</evidence>
<sequence>FLTLSRIARGILAIAGVSIAVKWLFSSSKYTMSDAWPSMAAATTAATVVKKEFLNAGLAMGLTIWRGLASIKYD</sequence>
<gene>
    <name evidence="1" type="ORF">DFH07DRAFT_755425</name>
</gene>
<dbReference type="Proteomes" id="UP001215280">
    <property type="component" value="Unassembled WGS sequence"/>
</dbReference>
<protein>
    <submittedName>
        <fullName evidence="1">Uncharacterized protein</fullName>
    </submittedName>
</protein>
<proteinExistence type="predicted"/>
<dbReference type="AlphaFoldDB" id="A0AAD7HZY1"/>
<reference evidence="1" key="1">
    <citation type="submission" date="2023-03" db="EMBL/GenBank/DDBJ databases">
        <title>Massive genome expansion in bonnet fungi (Mycena s.s.) driven by repeated elements and novel gene families across ecological guilds.</title>
        <authorList>
            <consortium name="Lawrence Berkeley National Laboratory"/>
            <person name="Harder C.B."/>
            <person name="Miyauchi S."/>
            <person name="Viragh M."/>
            <person name="Kuo A."/>
            <person name="Thoen E."/>
            <person name="Andreopoulos B."/>
            <person name="Lu D."/>
            <person name="Skrede I."/>
            <person name="Drula E."/>
            <person name="Henrissat B."/>
            <person name="Morin E."/>
            <person name="Kohler A."/>
            <person name="Barry K."/>
            <person name="LaButti K."/>
            <person name="Morin E."/>
            <person name="Salamov A."/>
            <person name="Lipzen A."/>
            <person name="Mereny Z."/>
            <person name="Hegedus B."/>
            <person name="Baldrian P."/>
            <person name="Stursova M."/>
            <person name="Weitz H."/>
            <person name="Taylor A."/>
            <person name="Grigoriev I.V."/>
            <person name="Nagy L.G."/>
            <person name="Martin F."/>
            <person name="Kauserud H."/>
        </authorList>
    </citation>
    <scope>NUCLEOTIDE SEQUENCE</scope>
    <source>
        <strain evidence="1">CBHHK188m</strain>
    </source>
</reference>
<comment type="caution">
    <text evidence="1">The sequence shown here is derived from an EMBL/GenBank/DDBJ whole genome shotgun (WGS) entry which is preliminary data.</text>
</comment>
<organism evidence="1 2">
    <name type="scientific">Mycena maculata</name>
    <dbReference type="NCBI Taxonomy" id="230809"/>
    <lineage>
        <taxon>Eukaryota</taxon>
        <taxon>Fungi</taxon>
        <taxon>Dikarya</taxon>
        <taxon>Basidiomycota</taxon>
        <taxon>Agaricomycotina</taxon>
        <taxon>Agaricomycetes</taxon>
        <taxon>Agaricomycetidae</taxon>
        <taxon>Agaricales</taxon>
        <taxon>Marasmiineae</taxon>
        <taxon>Mycenaceae</taxon>
        <taxon>Mycena</taxon>
    </lineage>
</organism>